<gene>
    <name evidence="5" type="ORF">IFM89_016929</name>
</gene>
<dbReference type="SUPFAM" id="SSF161111">
    <property type="entry name" value="Cation efflux protein transmembrane domain-like"/>
    <property type="match status" value="1"/>
</dbReference>
<evidence type="ECO:0000313" key="5">
    <source>
        <dbReference type="EMBL" id="KAF9624997.1"/>
    </source>
</evidence>
<protein>
    <submittedName>
        <fullName evidence="5">Uncharacterized protein</fullName>
    </submittedName>
</protein>
<dbReference type="EMBL" id="JADFTS010000001">
    <property type="protein sequence ID" value="KAF9624997.1"/>
    <property type="molecule type" value="Genomic_DNA"/>
</dbReference>
<reference evidence="5 6" key="1">
    <citation type="submission" date="2020-10" db="EMBL/GenBank/DDBJ databases">
        <title>The Coptis chinensis genome and diversification of protoberbering-type alkaloids.</title>
        <authorList>
            <person name="Wang B."/>
            <person name="Shu S."/>
            <person name="Song C."/>
            <person name="Liu Y."/>
        </authorList>
    </citation>
    <scope>NUCLEOTIDE SEQUENCE [LARGE SCALE GENOMIC DNA]</scope>
    <source>
        <strain evidence="5">HL-2020</strain>
        <tissue evidence="5">Leaf</tissue>
    </source>
</reference>
<dbReference type="AlphaFoldDB" id="A0A835MCV9"/>
<keyword evidence="2" id="KW-0812">Transmembrane</keyword>
<evidence type="ECO:0000256" key="2">
    <source>
        <dbReference type="ARBA" id="ARBA00022692"/>
    </source>
</evidence>
<name>A0A835MCV9_9MAGN</name>
<evidence type="ECO:0000256" key="3">
    <source>
        <dbReference type="ARBA" id="ARBA00022989"/>
    </source>
</evidence>
<evidence type="ECO:0000256" key="1">
    <source>
        <dbReference type="ARBA" id="ARBA00004141"/>
    </source>
</evidence>
<dbReference type="Gene3D" id="1.20.1510.10">
    <property type="entry name" value="Cation efflux protein transmembrane domain"/>
    <property type="match status" value="1"/>
</dbReference>
<feature type="non-terminal residue" evidence="5">
    <location>
        <position position="54"/>
    </location>
</feature>
<keyword evidence="3" id="KW-1133">Transmembrane helix</keyword>
<dbReference type="Proteomes" id="UP000631114">
    <property type="component" value="Unassembled WGS sequence"/>
</dbReference>
<keyword evidence="6" id="KW-1185">Reference proteome</keyword>
<dbReference type="GO" id="GO:0016020">
    <property type="term" value="C:membrane"/>
    <property type="evidence" value="ECO:0007669"/>
    <property type="project" value="UniProtKB-SubCell"/>
</dbReference>
<dbReference type="InterPro" id="IPR027469">
    <property type="entry name" value="Cation_efflux_TMD_sf"/>
</dbReference>
<comment type="subcellular location">
    <subcellularLocation>
        <location evidence="1">Membrane</location>
        <topology evidence="1">Multi-pass membrane protein</topology>
    </subcellularLocation>
</comment>
<evidence type="ECO:0000313" key="6">
    <source>
        <dbReference type="Proteomes" id="UP000631114"/>
    </source>
</evidence>
<evidence type="ECO:0000256" key="4">
    <source>
        <dbReference type="ARBA" id="ARBA00023136"/>
    </source>
</evidence>
<comment type="caution">
    <text evidence="5">The sequence shown here is derived from an EMBL/GenBank/DDBJ whole genome shotgun (WGS) entry which is preliminary data.</text>
</comment>
<sequence>MCGIIVAIFVSSVVALAGVGGSILGAKFLDPLVGLTVSGMIFKAGIETGHQRYI</sequence>
<accession>A0A835MCV9</accession>
<organism evidence="5 6">
    <name type="scientific">Coptis chinensis</name>
    <dbReference type="NCBI Taxonomy" id="261450"/>
    <lineage>
        <taxon>Eukaryota</taxon>
        <taxon>Viridiplantae</taxon>
        <taxon>Streptophyta</taxon>
        <taxon>Embryophyta</taxon>
        <taxon>Tracheophyta</taxon>
        <taxon>Spermatophyta</taxon>
        <taxon>Magnoliopsida</taxon>
        <taxon>Ranunculales</taxon>
        <taxon>Ranunculaceae</taxon>
        <taxon>Coptidoideae</taxon>
        <taxon>Coptis</taxon>
    </lineage>
</organism>
<keyword evidence="4" id="KW-0472">Membrane</keyword>
<proteinExistence type="predicted"/>